<dbReference type="Proteomes" id="UP001346869">
    <property type="component" value="Unassembled WGS sequence"/>
</dbReference>
<protein>
    <submittedName>
        <fullName evidence="2">Uncharacterized protein</fullName>
    </submittedName>
</protein>
<feature type="region of interest" description="Disordered" evidence="1">
    <location>
        <begin position="1"/>
        <end position="24"/>
    </location>
</feature>
<evidence type="ECO:0000256" key="1">
    <source>
        <dbReference type="SAM" id="MobiDB-lite"/>
    </source>
</evidence>
<feature type="compositionally biased region" description="Basic residues" evidence="1">
    <location>
        <begin position="53"/>
        <end position="65"/>
    </location>
</feature>
<feature type="compositionally biased region" description="Acidic residues" evidence="1">
    <location>
        <begin position="226"/>
        <end position="237"/>
    </location>
</feature>
<organism evidence="2 3">
    <name type="scientific">Eleginops maclovinus</name>
    <name type="common">Patagonian blennie</name>
    <name type="synonym">Eleginus maclovinus</name>
    <dbReference type="NCBI Taxonomy" id="56733"/>
    <lineage>
        <taxon>Eukaryota</taxon>
        <taxon>Metazoa</taxon>
        <taxon>Chordata</taxon>
        <taxon>Craniata</taxon>
        <taxon>Vertebrata</taxon>
        <taxon>Euteleostomi</taxon>
        <taxon>Actinopterygii</taxon>
        <taxon>Neopterygii</taxon>
        <taxon>Teleostei</taxon>
        <taxon>Neoteleostei</taxon>
        <taxon>Acanthomorphata</taxon>
        <taxon>Eupercaria</taxon>
        <taxon>Perciformes</taxon>
        <taxon>Notothenioidei</taxon>
        <taxon>Eleginopidae</taxon>
        <taxon>Eleginops</taxon>
    </lineage>
</organism>
<feature type="region of interest" description="Disordered" evidence="1">
    <location>
        <begin position="222"/>
        <end position="248"/>
    </location>
</feature>
<dbReference type="AlphaFoldDB" id="A0AAN8A8U3"/>
<evidence type="ECO:0000313" key="2">
    <source>
        <dbReference type="EMBL" id="KAK5854336.1"/>
    </source>
</evidence>
<feature type="region of interest" description="Disordered" evidence="1">
    <location>
        <begin position="50"/>
        <end position="76"/>
    </location>
</feature>
<evidence type="ECO:0000313" key="3">
    <source>
        <dbReference type="Proteomes" id="UP001346869"/>
    </source>
</evidence>
<dbReference type="EMBL" id="JAUZQC010000019">
    <property type="protein sequence ID" value="KAK5854336.1"/>
    <property type="molecule type" value="Genomic_DNA"/>
</dbReference>
<gene>
    <name evidence="2" type="ORF">PBY51_015415</name>
</gene>
<sequence>METEVPKIKVEIKNPEDESTQAVVETPKVEVEKKEPEEFILKKAEEVVLQKEKSRKKNKQNKKKDNKLEVKLPETQAEKTHTFETVWGDVITKPVESTKEPETPNCWNVKFTPIWMKEQQTKDNLAKKDQICETTDLPMTESAAVSQQQMESGEETTLSWAAVVAKKDQICETAEVEEEEKETEEFPALTMTKAAEIGLQKMESGEETTLSWAAVVAKKAQSCETTEVEDEEKETEEFPSYRGPSLQL</sequence>
<proteinExistence type="predicted"/>
<accession>A0AAN8A8U3</accession>
<keyword evidence="3" id="KW-1185">Reference proteome</keyword>
<reference evidence="2 3" key="1">
    <citation type="journal article" date="2023" name="Genes (Basel)">
        <title>Chromosome-Level Genome Assembly and Circadian Gene Repertoire of the Patagonia Blennie Eleginops maclovinus-The Closest Ancestral Proxy of Antarctic Cryonotothenioids.</title>
        <authorList>
            <person name="Cheng C.C."/>
            <person name="Rivera-Colon A.G."/>
            <person name="Minhas B.F."/>
            <person name="Wilson L."/>
            <person name="Rayamajhi N."/>
            <person name="Vargas-Chacoff L."/>
            <person name="Catchen J.M."/>
        </authorList>
    </citation>
    <scope>NUCLEOTIDE SEQUENCE [LARGE SCALE GENOMIC DNA]</scope>
    <source>
        <strain evidence="2">JMC-PN-2008</strain>
    </source>
</reference>
<feature type="compositionally biased region" description="Basic and acidic residues" evidence="1">
    <location>
        <begin position="66"/>
        <end position="76"/>
    </location>
</feature>
<name>A0AAN8A8U3_ELEMC</name>
<feature type="compositionally biased region" description="Basic and acidic residues" evidence="1">
    <location>
        <begin position="1"/>
        <end position="16"/>
    </location>
</feature>
<comment type="caution">
    <text evidence="2">The sequence shown here is derived from an EMBL/GenBank/DDBJ whole genome shotgun (WGS) entry which is preliminary data.</text>
</comment>
<reference evidence="2 3" key="2">
    <citation type="journal article" date="2023" name="Mol. Biol. Evol.">
        <title>Genomics of Secondarily Temperate Adaptation in the Only Non-Antarctic Icefish.</title>
        <authorList>
            <person name="Rivera-Colon A.G."/>
            <person name="Rayamajhi N."/>
            <person name="Minhas B.F."/>
            <person name="Madrigal G."/>
            <person name="Bilyk K.T."/>
            <person name="Yoon V."/>
            <person name="Hune M."/>
            <person name="Gregory S."/>
            <person name="Cheng C.H.C."/>
            <person name="Catchen J.M."/>
        </authorList>
    </citation>
    <scope>NUCLEOTIDE SEQUENCE [LARGE SCALE GENOMIC DNA]</scope>
    <source>
        <strain evidence="2">JMC-PN-2008</strain>
    </source>
</reference>